<sequence length="460" mass="50994">MNNDGKIHMAGSKLDKYDILHQIGKGSFGKVFLAREKGKPKKQYWVIKEIRLPSKKEAQERCLREVRVLDGIFHPALNGYKESFVEVVGGGVNLYIVLPFCNCGSMDVLLRKHREKGMRVQEGMVLDWFAQLLLGLEYLHYRKVLHRDIKPDNVFITNTTTLGCATPMSVQFGDFGLSRIMEYTDAMAETICGTPYSMSPEIFRNRPYNHKSDVWALGCVLYEICALHPPFEAKDLKELSQRVKHTPLPPLSNNYSSALRALVGSMLNKDVRGRPSALELISHPLLASRCTAVLKSTLADTAPLAERLGNRPVSSSVGNRVDGHMARGQGLWPMRMLEKLHDPLQGVDLPAPVSEDEQVNNLRAAVQAQAERASLFEVHHAMWADGTRVINSAPAVLLPAVGAAYPGGDQPVPGRRGQRPSPEPGMLLAPDRASGKEEEEYPPERLRTPASGTSCPFCKQ</sequence>
<dbReference type="Gene3D" id="1.10.510.10">
    <property type="entry name" value="Transferase(Phosphotransferase) domain 1"/>
    <property type="match status" value="1"/>
</dbReference>
<evidence type="ECO:0000256" key="8">
    <source>
        <dbReference type="ARBA" id="ARBA00048679"/>
    </source>
</evidence>
<evidence type="ECO:0000256" key="11">
    <source>
        <dbReference type="SAM" id="MobiDB-lite"/>
    </source>
</evidence>
<dbReference type="InterPro" id="IPR051131">
    <property type="entry name" value="NEK_Ser/Thr_kinase_NIMA"/>
</dbReference>
<feature type="non-terminal residue" evidence="13">
    <location>
        <position position="460"/>
    </location>
</feature>
<dbReference type="InterPro" id="IPR008271">
    <property type="entry name" value="Ser/Thr_kinase_AS"/>
</dbReference>
<evidence type="ECO:0000259" key="12">
    <source>
        <dbReference type="PROSITE" id="PS50011"/>
    </source>
</evidence>
<dbReference type="Proteomes" id="UP001190700">
    <property type="component" value="Unassembled WGS sequence"/>
</dbReference>
<dbReference type="Gene3D" id="3.30.200.20">
    <property type="entry name" value="Phosphorylase Kinase, domain 1"/>
    <property type="match status" value="1"/>
</dbReference>
<keyword evidence="6 9" id="KW-0067">ATP-binding</keyword>
<evidence type="ECO:0000256" key="7">
    <source>
        <dbReference type="ARBA" id="ARBA00047899"/>
    </source>
</evidence>
<feature type="region of interest" description="Disordered" evidence="11">
    <location>
        <begin position="407"/>
        <end position="460"/>
    </location>
</feature>
<dbReference type="GO" id="GO:0004674">
    <property type="term" value="F:protein serine/threonine kinase activity"/>
    <property type="evidence" value="ECO:0007669"/>
    <property type="project" value="UniProtKB-KW"/>
</dbReference>
<dbReference type="SUPFAM" id="SSF56112">
    <property type="entry name" value="Protein kinase-like (PK-like)"/>
    <property type="match status" value="1"/>
</dbReference>
<dbReference type="PROSITE" id="PS00107">
    <property type="entry name" value="PROTEIN_KINASE_ATP"/>
    <property type="match status" value="1"/>
</dbReference>
<gene>
    <name evidence="13" type="ORF">CYMTET_52850</name>
</gene>
<name>A0AAE0BJD5_9CHLO</name>
<dbReference type="AlphaFoldDB" id="A0AAE0BJD5"/>
<proteinExistence type="inferred from homology"/>
<dbReference type="EC" id="2.7.11.1" evidence="1"/>
<comment type="catalytic activity">
    <reaction evidence="8">
        <text>L-seryl-[protein] + ATP = O-phospho-L-seryl-[protein] + ADP + H(+)</text>
        <dbReference type="Rhea" id="RHEA:17989"/>
        <dbReference type="Rhea" id="RHEA-COMP:9863"/>
        <dbReference type="Rhea" id="RHEA-COMP:11604"/>
        <dbReference type="ChEBI" id="CHEBI:15378"/>
        <dbReference type="ChEBI" id="CHEBI:29999"/>
        <dbReference type="ChEBI" id="CHEBI:30616"/>
        <dbReference type="ChEBI" id="CHEBI:83421"/>
        <dbReference type="ChEBI" id="CHEBI:456216"/>
        <dbReference type="EC" id="2.7.11.1"/>
    </reaction>
</comment>
<accession>A0AAE0BJD5</accession>
<feature type="domain" description="Protein kinase" evidence="12">
    <location>
        <begin position="17"/>
        <end position="286"/>
    </location>
</feature>
<keyword evidence="5" id="KW-0418">Kinase</keyword>
<dbReference type="InterPro" id="IPR017441">
    <property type="entry name" value="Protein_kinase_ATP_BS"/>
</dbReference>
<reference evidence="13 14" key="1">
    <citation type="journal article" date="2015" name="Genome Biol. Evol.">
        <title>Comparative Genomics of a Bacterivorous Green Alga Reveals Evolutionary Causalities and Consequences of Phago-Mixotrophic Mode of Nutrition.</title>
        <authorList>
            <person name="Burns J.A."/>
            <person name="Paasch A."/>
            <person name="Narechania A."/>
            <person name="Kim E."/>
        </authorList>
    </citation>
    <scope>NUCLEOTIDE SEQUENCE [LARGE SCALE GENOMIC DNA]</scope>
    <source>
        <strain evidence="13 14">PLY_AMNH</strain>
    </source>
</reference>
<protein>
    <recommendedName>
        <fullName evidence="1">non-specific serine/threonine protein kinase</fullName>
        <ecNumber evidence="1">2.7.11.1</ecNumber>
    </recommendedName>
</protein>
<dbReference type="SMART" id="SM00220">
    <property type="entry name" value="S_TKc"/>
    <property type="match status" value="1"/>
</dbReference>
<evidence type="ECO:0000256" key="3">
    <source>
        <dbReference type="ARBA" id="ARBA00022679"/>
    </source>
</evidence>
<keyword evidence="3" id="KW-0808">Transferase</keyword>
<comment type="similarity">
    <text evidence="10">Belongs to the protein kinase superfamily.</text>
</comment>
<dbReference type="EMBL" id="LGRX02034716">
    <property type="protein sequence ID" value="KAK3237045.1"/>
    <property type="molecule type" value="Genomic_DNA"/>
</dbReference>
<keyword evidence="14" id="KW-1185">Reference proteome</keyword>
<evidence type="ECO:0000313" key="13">
    <source>
        <dbReference type="EMBL" id="KAK3237045.1"/>
    </source>
</evidence>
<dbReference type="Pfam" id="PF00069">
    <property type="entry name" value="Pkinase"/>
    <property type="match status" value="1"/>
</dbReference>
<organism evidence="13 14">
    <name type="scientific">Cymbomonas tetramitiformis</name>
    <dbReference type="NCBI Taxonomy" id="36881"/>
    <lineage>
        <taxon>Eukaryota</taxon>
        <taxon>Viridiplantae</taxon>
        <taxon>Chlorophyta</taxon>
        <taxon>Pyramimonadophyceae</taxon>
        <taxon>Pyramimonadales</taxon>
        <taxon>Pyramimonadaceae</taxon>
        <taxon>Cymbomonas</taxon>
    </lineage>
</organism>
<dbReference type="PANTHER" id="PTHR44899">
    <property type="entry name" value="CAMK FAMILY PROTEIN KINASE"/>
    <property type="match status" value="1"/>
</dbReference>
<dbReference type="PANTHER" id="PTHR44899:SF3">
    <property type="entry name" value="SERINE_THREONINE-PROTEIN KINASE NEK1"/>
    <property type="match status" value="1"/>
</dbReference>
<feature type="binding site" evidence="9">
    <location>
        <position position="48"/>
    </location>
    <ligand>
        <name>ATP</name>
        <dbReference type="ChEBI" id="CHEBI:30616"/>
    </ligand>
</feature>
<keyword evidence="2 10" id="KW-0723">Serine/threonine-protein kinase</keyword>
<evidence type="ECO:0000256" key="6">
    <source>
        <dbReference type="ARBA" id="ARBA00022840"/>
    </source>
</evidence>
<dbReference type="InterPro" id="IPR011009">
    <property type="entry name" value="Kinase-like_dom_sf"/>
</dbReference>
<keyword evidence="4 9" id="KW-0547">Nucleotide-binding</keyword>
<evidence type="ECO:0000256" key="10">
    <source>
        <dbReference type="RuleBase" id="RU000304"/>
    </source>
</evidence>
<dbReference type="GO" id="GO:0005524">
    <property type="term" value="F:ATP binding"/>
    <property type="evidence" value="ECO:0007669"/>
    <property type="project" value="UniProtKB-UniRule"/>
</dbReference>
<evidence type="ECO:0000313" key="14">
    <source>
        <dbReference type="Proteomes" id="UP001190700"/>
    </source>
</evidence>
<dbReference type="PROSITE" id="PS50011">
    <property type="entry name" value="PROTEIN_KINASE_DOM"/>
    <property type="match status" value="1"/>
</dbReference>
<evidence type="ECO:0000256" key="5">
    <source>
        <dbReference type="ARBA" id="ARBA00022777"/>
    </source>
</evidence>
<evidence type="ECO:0000256" key="1">
    <source>
        <dbReference type="ARBA" id="ARBA00012513"/>
    </source>
</evidence>
<dbReference type="PROSITE" id="PS00108">
    <property type="entry name" value="PROTEIN_KINASE_ST"/>
    <property type="match status" value="1"/>
</dbReference>
<evidence type="ECO:0000256" key="4">
    <source>
        <dbReference type="ARBA" id="ARBA00022741"/>
    </source>
</evidence>
<evidence type="ECO:0000256" key="9">
    <source>
        <dbReference type="PROSITE-ProRule" id="PRU10141"/>
    </source>
</evidence>
<dbReference type="InterPro" id="IPR000719">
    <property type="entry name" value="Prot_kinase_dom"/>
</dbReference>
<comment type="catalytic activity">
    <reaction evidence="7">
        <text>L-threonyl-[protein] + ATP = O-phospho-L-threonyl-[protein] + ADP + H(+)</text>
        <dbReference type="Rhea" id="RHEA:46608"/>
        <dbReference type="Rhea" id="RHEA-COMP:11060"/>
        <dbReference type="Rhea" id="RHEA-COMP:11605"/>
        <dbReference type="ChEBI" id="CHEBI:15378"/>
        <dbReference type="ChEBI" id="CHEBI:30013"/>
        <dbReference type="ChEBI" id="CHEBI:30616"/>
        <dbReference type="ChEBI" id="CHEBI:61977"/>
        <dbReference type="ChEBI" id="CHEBI:456216"/>
        <dbReference type="EC" id="2.7.11.1"/>
    </reaction>
</comment>
<evidence type="ECO:0000256" key="2">
    <source>
        <dbReference type="ARBA" id="ARBA00022527"/>
    </source>
</evidence>
<comment type="caution">
    <text evidence="13">The sequence shown here is derived from an EMBL/GenBank/DDBJ whole genome shotgun (WGS) entry which is preliminary data.</text>
</comment>
<dbReference type="CDD" id="cd08215">
    <property type="entry name" value="STKc_Nek"/>
    <property type="match status" value="1"/>
</dbReference>